<name>A0A411PGW0_9GAMM</name>
<evidence type="ECO:0000259" key="2">
    <source>
        <dbReference type="PROSITE" id="PS50937"/>
    </source>
</evidence>
<dbReference type="InterPro" id="IPR047057">
    <property type="entry name" value="MerR_fam"/>
</dbReference>
<evidence type="ECO:0000313" key="3">
    <source>
        <dbReference type="EMBL" id="QBF82622.1"/>
    </source>
</evidence>
<reference evidence="3 4" key="1">
    <citation type="submission" date="2019-02" db="EMBL/GenBank/DDBJ databases">
        <title>Shewanella sp. D4-2 isolated from Dokdo Island.</title>
        <authorList>
            <person name="Baek K."/>
        </authorList>
    </citation>
    <scope>NUCLEOTIDE SEQUENCE [LARGE SCALE GENOMIC DNA]</scope>
    <source>
        <strain evidence="3 4">D4-2</strain>
    </source>
</reference>
<dbReference type="PROSITE" id="PS50937">
    <property type="entry name" value="HTH_MERR_2"/>
    <property type="match status" value="1"/>
</dbReference>
<gene>
    <name evidence="3" type="ORF">EXU30_07900</name>
</gene>
<dbReference type="PRINTS" id="PR00040">
    <property type="entry name" value="HTHMERR"/>
</dbReference>
<dbReference type="GO" id="GO:0003700">
    <property type="term" value="F:DNA-binding transcription factor activity"/>
    <property type="evidence" value="ECO:0007669"/>
    <property type="project" value="InterPro"/>
</dbReference>
<dbReference type="InterPro" id="IPR000551">
    <property type="entry name" value="MerR-type_HTH_dom"/>
</dbReference>
<dbReference type="CDD" id="cd01109">
    <property type="entry name" value="HTH_YyaN"/>
    <property type="match status" value="1"/>
</dbReference>
<dbReference type="GO" id="GO:0003677">
    <property type="term" value="F:DNA binding"/>
    <property type="evidence" value="ECO:0007669"/>
    <property type="project" value="UniProtKB-KW"/>
</dbReference>
<dbReference type="SUPFAM" id="SSF46955">
    <property type="entry name" value="Putative DNA-binding domain"/>
    <property type="match status" value="1"/>
</dbReference>
<dbReference type="RefSeq" id="WP_130598933.1">
    <property type="nucleotide sequence ID" value="NZ_CP036200.1"/>
</dbReference>
<dbReference type="InterPro" id="IPR009061">
    <property type="entry name" value="DNA-bd_dom_put_sf"/>
</dbReference>
<protein>
    <submittedName>
        <fullName evidence="3">MerR family transcriptional regulator</fullName>
    </submittedName>
</protein>
<dbReference type="Proteomes" id="UP000291106">
    <property type="component" value="Chromosome"/>
</dbReference>
<sequence length="118" mass="13518">MNMAEFSKQAEVSAHTLRYYEKIGLLPSISRNASGHRVYGSKDLVWIEFIKRLKDTAMPLKDILKYSELRKQGASTRALRQLLLEKHLEDVKKHITQQQSHLGAIEAKIKLYVIGKVA</sequence>
<organism evidence="3 4">
    <name type="scientific">Shewanella maritima</name>
    <dbReference type="NCBI Taxonomy" id="2520507"/>
    <lineage>
        <taxon>Bacteria</taxon>
        <taxon>Pseudomonadati</taxon>
        <taxon>Pseudomonadota</taxon>
        <taxon>Gammaproteobacteria</taxon>
        <taxon>Alteromonadales</taxon>
        <taxon>Shewanellaceae</taxon>
        <taxon>Shewanella</taxon>
    </lineage>
</organism>
<dbReference type="Gene3D" id="1.10.1660.10">
    <property type="match status" value="1"/>
</dbReference>
<dbReference type="PANTHER" id="PTHR30204">
    <property type="entry name" value="REDOX-CYCLING DRUG-SENSING TRANSCRIPTIONAL ACTIVATOR SOXR"/>
    <property type="match status" value="1"/>
</dbReference>
<dbReference type="AlphaFoldDB" id="A0A411PGW0"/>
<keyword evidence="1" id="KW-0238">DNA-binding</keyword>
<feature type="domain" description="HTH merR-type" evidence="2">
    <location>
        <begin position="1"/>
        <end position="69"/>
    </location>
</feature>
<evidence type="ECO:0000256" key="1">
    <source>
        <dbReference type="ARBA" id="ARBA00023125"/>
    </source>
</evidence>
<dbReference type="KEGG" id="smai:EXU30_07900"/>
<dbReference type="SMART" id="SM00422">
    <property type="entry name" value="HTH_MERR"/>
    <property type="match status" value="1"/>
</dbReference>
<dbReference type="Pfam" id="PF13411">
    <property type="entry name" value="MerR_1"/>
    <property type="match status" value="1"/>
</dbReference>
<dbReference type="PANTHER" id="PTHR30204:SF98">
    <property type="entry name" value="HTH-TYPE TRANSCRIPTIONAL REGULATOR ADHR"/>
    <property type="match status" value="1"/>
</dbReference>
<dbReference type="EMBL" id="CP036200">
    <property type="protein sequence ID" value="QBF82622.1"/>
    <property type="molecule type" value="Genomic_DNA"/>
</dbReference>
<dbReference type="OrthoDB" id="9808480at2"/>
<evidence type="ECO:0000313" key="4">
    <source>
        <dbReference type="Proteomes" id="UP000291106"/>
    </source>
</evidence>
<dbReference type="PROSITE" id="PS00552">
    <property type="entry name" value="HTH_MERR_1"/>
    <property type="match status" value="1"/>
</dbReference>
<proteinExistence type="predicted"/>
<keyword evidence="4" id="KW-1185">Reference proteome</keyword>
<accession>A0A411PGW0</accession>